<dbReference type="EMBL" id="CP026924">
    <property type="protein sequence ID" value="AVH40505.1"/>
    <property type="molecule type" value="Genomic_DNA"/>
</dbReference>
<evidence type="ECO:0000313" key="2">
    <source>
        <dbReference type="Proteomes" id="UP000237717"/>
    </source>
</evidence>
<protein>
    <submittedName>
        <fullName evidence="1">Uncharacterized protein</fullName>
    </submittedName>
</protein>
<sequence>MHRFERYIYLPRFNAAYIGLIGLDAHRKLFLRNAERNPLFLYSQSEAFLYLHERHNAVA</sequence>
<dbReference type="Proteomes" id="UP000237717">
    <property type="component" value="Chromosome I"/>
</dbReference>
<dbReference type="AlphaFoldDB" id="A0A2L2L814"/>
<evidence type="ECO:0000313" key="1">
    <source>
        <dbReference type="EMBL" id="AVH40505.1"/>
    </source>
</evidence>
<name>A0A2L2L814_AGRTU</name>
<organism evidence="1 2">
    <name type="scientific">Agrobacterium tumefaciens</name>
    <dbReference type="NCBI Taxonomy" id="358"/>
    <lineage>
        <taxon>Bacteria</taxon>
        <taxon>Pseudomonadati</taxon>
        <taxon>Pseudomonadota</taxon>
        <taxon>Alphaproteobacteria</taxon>
        <taxon>Hyphomicrobiales</taxon>
        <taxon>Rhizobiaceae</taxon>
        <taxon>Rhizobium/Agrobacterium group</taxon>
        <taxon>Agrobacterium</taxon>
        <taxon>Agrobacterium tumefaciens complex</taxon>
    </lineage>
</organism>
<accession>A0A2L2L814</accession>
<proteinExistence type="predicted"/>
<reference evidence="1 2" key="1">
    <citation type="submission" date="2018-02" db="EMBL/GenBank/DDBJ databases">
        <title>Complete genome sequence of Agrobacterium tumefaciens 1D1609.</title>
        <authorList>
            <person name="Cho S.-T."/>
            <person name="Haryono M."/>
            <person name="Chang H.-H."/>
            <person name="Santos M.N."/>
            <person name="Lai E.-M."/>
            <person name="Kuo C.-H."/>
        </authorList>
    </citation>
    <scope>NUCLEOTIDE SEQUENCE [LARGE SCALE GENOMIC DNA]</scope>
    <source>
        <strain evidence="1 2">1D1609</strain>
    </source>
</reference>
<gene>
    <name evidence="1" type="ORF">At1D1609_04520</name>
</gene>